<dbReference type="OrthoDB" id="9798188at2"/>
<evidence type="ECO:0000259" key="12">
    <source>
        <dbReference type="PROSITE" id="PS51846"/>
    </source>
</evidence>
<reference evidence="16" key="2">
    <citation type="submission" date="2016-07" db="EMBL/GenBank/DDBJ databases">
        <authorList>
            <person name="See-Too W.S."/>
        </authorList>
    </citation>
    <scope>NUCLEOTIDE SEQUENCE [LARGE SCALE GENOMIC DNA]</scope>
    <source>
        <strain evidence="16">DSM 14505</strain>
    </source>
</reference>
<dbReference type="CDD" id="cd04590">
    <property type="entry name" value="CBS_pair_CorC_HlyC_assoc"/>
    <property type="match status" value="1"/>
</dbReference>
<evidence type="ECO:0000256" key="5">
    <source>
        <dbReference type="ARBA" id="ARBA00022989"/>
    </source>
</evidence>
<dbReference type="Gene3D" id="3.10.580.10">
    <property type="entry name" value="CBS-domain"/>
    <property type="match status" value="1"/>
</dbReference>
<evidence type="ECO:0000256" key="1">
    <source>
        <dbReference type="ARBA" id="ARBA00004651"/>
    </source>
</evidence>
<dbReference type="InterPro" id="IPR051676">
    <property type="entry name" value="UPF0053_domain"/>
</dbReference>
<dbReference type="AlphaFoldDB" id="A0A1C7DHK3"/>
<gene>
    <name evidence="14" type="ORF">A1A1_17860</name>
    <name evidence="13" type="ORF">BBH88_11630</name>
</gene>
<evidence type="ECO:0000256" key="9">
    <source>
        <dbReference type="PROSITE-ProRule" id="PRU01193"/>
    </source>
</evidence>
<dbReference type="Pfam" id="PF01595">
    <property type="entry name" value="CNNM"/>
    <property type="match status" value="1"/>
</dbReference>
<dbReference type="PANTHER" id="PTHR43099">
    <property type="entry name" value="UPF0053 PROTEIN YRKA"/>
    <property type="match status" value="1"/>
</dbReference>
<evidence type="ECO:0000256" key="10">
    <source>
        <dbReference type="SAM" id="Phobius"/>
    </source>
</evidence>
<evidence type="ECO:0000256" key="7">
    <source>
        <dbReference type="ARBA" id="ARBA00023136"/>
    </source>
</evidence>
<dbReference type="Proteomes" id="UP000092661">
    <property type="component" value="Chromosome"/>
</dbReference>
<dbReference type="GO" id="GO:0005886">
    <property type="term" value="C:plasma membrane"/>
    <property type="evidence" value="ECO:0007669"/>
    <property type="project" value="UniProtKB-SubCell"/>
</dbReference>
<dbReference type="SUPFAM" id="SSF54631">
    <property type="entry name" value="CBS-domain pair"/>
    <property type="match status" value="1"/>
</dbReference>
<feature type="domain" description="CBS" evidence="11">
    <location>
        <begin position="287"/>
        <end position="346"/>
    </location>
</feature>
<feature type="domain" description="CNNM transmembrane" evidence="12">
    <location>
        <begin position="1"/>
        <end position="202"/>
    </location>
</feature>
<dbReference type="FunFam" id="3.10.580.10:FF:000002">
    <property type="entry name" value="Magnesium/cobalt efflux protein CorC"/>
    <property type="match status" value="1"/>
</dbReference>
<keyword evidence="6 8" id="KW-0129">CBS domain</keyword>
<keyword evidence="7 9" id="KW-0472">Membrane</keyword>
<keyword evidence="2" id="KW-1003">Cell membrane</keyword>
<organism evidence="14 15">
    <name type="scientific">Planococcus antarcticus DSM 14505</name>
    <dbReference type="NCBI Taxonomy" id="1185653"/>
    <lineage>
        <taxon>Bacteria</taxon>
        <taxon>Bacillati</taxon>
        <taxon>Bacillota</taxon>
        <taxon>Bacilli</taxon>
        <taxon>Bacillales</taxon>
        <taxon>Caryophanaceae</taxon>
        <taxon>Planococcus</taxon>
    </lineage>
</organism>
<keyword evidence="4" id="KW-0677">Repeat</keyword>
<sequence>MMGLELGILAFLILLNAFFAASEIALISLNDHKIKKMAEEGHRKAQWINQMLSEPSQFLATIQIGITLAGFSASAFAADSFADELSLYVQQSGMPVSSQLAQVVSLFLVTLILSYFTLVFGELVPKRLALQKAESISLLAINPLRFLAKLTNPFVKFLSWSTNTVIRMFGIDPSEEYSGELEEEIRLMLDVGKEKGTIKEIEQFMITRIFEFNDKNVGEIMVHRTDMTSISTVLSLENVIHIVKKCPYTKFPVYEGDTDHIVGTLNIKDLFRYREKNNSSSFDIQKIMRKPFFVSEKRKADKVFIEMQKKNVHLAIVLDEFGGTSGLVTLEDLIEELVGDIKSEDELE</sequence>
<feature type="domain" description="CBS" evidence="11">
    <location>
        <begin position="221"/>
        <end position="280"/>
    </location>
</feature>
<proteinExistence type="predicted"/>
<feature type="transmembrane region" description="Helical" evidence="10">
    <location>
        <begin position="98"/>
        <end position="120"/>
    </location>
</feature>
<protein>
    <submittedName>
        <fullName evidence="13">Hemolysin</fullName>
    </submittedName>
</protein>
<evidence type="ECO:0000256" key="3">
    <source>
        <dbReference type="ARBA" id="ARBA00022692"/>
    </source>
</evidence>
<evidence type="ECO:0000313" key="16">
    <source>
        <dbReference type="Proteomes" id="UP000092661"/>
    </source>
</evidence>
<dbReference type="EMBL" id="AJYB01000089">
    <property type="protein sequence ID" value="EIM05117.1"/>
    <property type="molecule type" value="Genomic_DNA"/>
</dbReference>
<keyword evidence="5 9" id="KW-1133">Transmembrane helix</keyword>
<keyword evidence="16" id="KW-1185">Reference proteome</keyword>
<feature type="transmembrane region" description="Helical" evidence="10">
    <location>
        <begin position="6"/>
        <end position="27"/>
    </location>
</feature>
<dbReference type="InterPro" id="IPR000644">
    <property type="entry name" value="CBS_dom"/>
</dbReference>
<evidence type="ECO:0000256" key="6">
    <source>
        <dbReference type="ARBA" id="ARBA00023122"/>
    </source>
</evidence>
<evidence type="ECO:0000256" key="2">
    <source>
        <dbReference type="ARBA" id="ARBA00022475"/>
    </source>
</evidence>
<dbReference type="PROSITE" id="PS51371">
    <property type="entry name" value="CBS"/>
    <property type="match status" value="2"/>
</dbReference>
<reference evidence="14 15" key="1">
    <citation type="journal article" date="2012" name="J. Bacteriol.">
        <title>Genome Sequence of the Antarctic Psychrophile Bacterium Planococcus antarcticus DSM 14505.</title>
        <authorList>
            <person name="Margolles A."/>
            <person name="Gueimonde M."/>
            <person name="Sanchez B."/>
        </authorList>
    </citation>
    <scope>NUCLEOTIDE SEQUENCE [LARGE SCALE GENOMIC DNA]</scope>
    <source>
        <strain evidence="14 15">DSM 14505</strain>
    </source>
</reference>
<evidence type="ECO:0000259" key="11">
    <source>
        <dbReference type="PROSITE" id="PS51371"/>
    </source>
</evidence>
<dbReference type="PANTHER" id="PTHR43099:SF2">
    <property type="entry name" value="UPF0053 PROTEIN YRKA"/>
    <property type="match status" value="1"/>
</dbReference>
<dbReference type="PROSITE" id="PS51846">
    <property type="entry name" value="CNNM"/>
    <property type="match status" value="1"/>
</dbReference>
<evidence type="ECO:0000313" key="15">
    <source>
        <dbReference type="Proteomes" id="UP000004725"/>
    </source>
</evidence>
<dbReference type="InterPro" id="IPR044751">
    <property type="entry name" value="Ion_transp-like_CBS"/>
</dbReference>
<dbReference type="Pfam" id="PF00571">
    <property type="entry name" value="CBS"/>
    <property type="match status" value="2"/>
</dbReference>
<dbReference type="KEGG" id="pana:BBH88_11630"/>
<evidence type="ECO:0000313" key="14">
    <source>
        <dbReference type="EMBL" id="EIM05117.1"/>
    </source>
</evidence>
<reference evidence="13" key="3">
    <citation type="submission" date="2016-10" db="EMBL/GenBank/DDBJ databases">
        <authorList>
            <person name="See-Too W.S."/>
        </authorList>
    </citation>
    <scope>NUCLEOTIDE SEQUENCE</scope>
    <source>
        <strain evidence="13">DSM 14505</strain>
    </source>
</reference>
<dbReference type="eggNOG" id="COG1253">
    <property type="taxonomic scope" value="Bacteria"/>
</dbReference>
<evidence type="ECO:0000256" key="4">
    <source>
        <dbReference type="ARBA" id="ARBA00022737"/>
    </source>
</evidence>
<evidence type="ECO:0000256" key="8">
    <source>
        <dbReference type="PROSITE-ProRule" id="PRU00703"/>
    </source>
</evidence>
<dbReference type="EMBL" id="CP016534">
    <property type="protein sequence ID" value="ANU10914.1"/>
    <property type="molecule type" value="Genomic_DNA"/>
</dbReference>
<evidence type="ECO:0000313" key="13">
    <source>
        <dbReference type="EMBL" id="ANU10914.1"/>
    </source>
</evidence>
<dbReference type="InterPro" id="IPR002550">
    <property type="entry name" value="CNNM"/>
</dbReference>
<accession>A0A1C7DHK3</accession>
<dbReference type="InterPro" id="IPR046342">
    <property type="entry name" value="CBS_dom_sf"/>
</dbReference>
<keyword evidence="3 9" id="KW-0812">Transmembrane</keyword>
<comment type="subcellular location">
    <subcellularLocation>
        <location evidence="1">Cell membrane</location>
        <topology evidence="1">Multi-pass membrane protein</topology>
    </subcellularLocation>
</comment>
<feature type="transmembrane region" description="Helical" evidence="10">
    <location>
        <begin position="58"/>
        <end position="78"/>
    </location>
</feature>
<name>A0A1C7DHK3_9BACL</name>
<dbReference type="Proteomes" id="UP000004725">
    <property type="component" value="Unassembled WGS sequence"/>
</dbReference>
<dbReference type="RefSeq" id="WP_006831511.1">
    <property type="nucleotide sequence ID" value="NZ_AJYB01000089.1"/>
</dbReference>